<organism evidence="1">
    <name type="scientific">Arundo donax</name>
    <name type="common">Giant reed</name>
    <name type="synonym">Donax arundinaceus</name>
    <dbReference type="NCBI Taxonomy" id="35708"/>
    <lineage>
        <taxon>Eukaryota</taxon>
        <taxon>Viridiplantae</taxon>
        <taxon>Streptophyta</taxon>
        <taxon>Embryophyta</taxon>
        <taxon>Tracheophyta</taxon>
        <taxon>Spermatophyta</taxon>
        <taxon>Magnoliopsida</taxon>
        <taxon>Liliopsida</taxon>
        <taxon>Poales</taxon>
        <taxon>Poaceae</taxon>
        <taxon>PACMAD clade</taxon>
        <taxon>Arundinoideae</taxon>
        <taxon>Arundineae</taxon>
        <taxon>Arundo</taxon>
    </lineage>
</organism>
<evidence type="ECO:0000313" key="1">
    <source>
        <dbReference type="EMBL" id="JAD73110.1"/>
    </source>
</evidence>
<dbReference type="EMBL" id="GBRH01224785">
    <property type="protein sequence ID" value="JAD73110.1"/>
    <property type="molecule type" value="Transcribed_RNA"/>
</dbReference>
<sequence length="413" mass="45795">MCMISVQALKYTNARTITTPAQKIYLDTQICYDVSFDRNPSGANATNADARPAGPLHLTRHPPVQLLLVEARRGNGLQRRGHERDEPGGLHHVHVLRPCPIRQRPPEVLHHVPDHGRHEVDPELRARAHPPAGAEREHAEVGSLDVDVLLEEALRPELQRVVPDLGIARHRPDVDDDVGALGDVVAGELDAGAGLVWEHQRRRRGQPERLLDDGLQVGQVLEVRLQQDPVPADDAVQLLLQLLLHPGVPHQLRHRPLHRYHRRVRASGDHVPEETDDGVVAEVVLVPEGEECVDEVLLGAALLAGLGVLLHDLHGEAVAPIAVGFEELLVERGQPPQPRDVLRDGEGRADLDPVVDDRLELKPLSVQLACRVHEPLPEGQPRDVVEGHHRQVVSHHNWLPFLACMEVRKLITL</sequence>
<proteinExistence type="predicted"/>
<protein>
    <submittedName>
        <fullName evidence="1">Uncharacterized protein</fullName>
    </submittedName>
</protein>
<accession>A0A0A9CID3</accession>
<dbReference type="AlphaFoldDB" id="A0A0A9CID3"/>
<reference evidence="1" key="2">
    <citation type="journal article" date="2015" name="Data Brief">
        <title>Shoot transcriptome of the giant reed, Arundo donax.</title>
        <authorList>
            <person name="Barrero R.A."/>
            <person name="Guerrero F.D."/>
            <person name="Moolhuijzen P."/>
            <person name="Goolsby J.A."/>
            <person name="Tidwell J."/>
            <person name="Bellgard S.E."/>
            <person name="Bellgard M.I."/>
        </authorList>
    </citation>
    <scope>NUCLEOTIDE SEQUENCE</scope>
    <source>
        <tissue evidence="1">Shoot tissue taken approximately 20 cm above the soil surface</tissue>
    </source>
</reference>
<name>A0A0A9CID3_ARUDO</name>
<reference evidence="1" key="1">
    <citation type="submission" date="2014-09" db="EMBL/GenBank/DDBJ databases">
        <authorList>
            <person name="Magalhaes I.L.F."/>
            <person name="Oliveira U."/>
            <person name="Santos F.R."/>
            <person name="Vidigal T.H.D.A."/>
            <person name="Brescovit A.D."/>
            <person name="Santos A.J."/>
        </authorList>
    </citation>
    <scope>NUCLEOTIDE SEQUENCE</scope>
    <source>
        <tissue evidence="1">Shoot tissue taken approximately 20 cm above the soil surface</tissue>
    </source>
</reference>